<evidence type="ECO:0000313" key="2">
    <source>
        <dbReference type="EMBL" id="MBW84774.1"/>
    </source>
</evidence>
<feature type="transmembrane region" description="Helical" evidence="1">
    <location>
        <begin position="44"/>
        <end position="65"/>
    </location>
</feature>
<keyword evidence="1" id="KW-0472">Membrane</keyword>
<organism evidence="2">
    <name type="scientific">Rhizophora mucronata</name>
    <name type="common">Asiatic mangrove</name>
    <dbReference type="NCBI Taxonomy" id="61149"/>
    <lineage>
        <taxon>Eukaryota</taxon>
        <taxon>Viridiplantae</taxon>
        <taxon>Streptophyta</taxon>
        <taxon>Embryophyta</taxon>
        <taxon>Tracheophyta</taxon>
        <taxon>Spermatophyta</taxon>
        <taxon>Magnoliopsida</taxon>
        <taxon>eudicotyledons</taxon>
        <taxon>Gunneridae</taxon>
        <taxon>Pentapetalae</taxon>
        <taxon>rosids</taxon>
        <taxon>fabids</taxon>
        <taxon>Malpighiales</taxon>
        <taxon>Rhizophoraceae</taxon>
        <taxon>Rhizophora</taxon>
    </lineage>
</organism>
<sequence>MCCCTCLKQLELSLSCVRTHKCDTQSHMFSCPQFNFFHSVDQTMLVLGVSCLSYIISSAFLFLLLNVNVATANTVVLFRKATAS</sequence>
<reference evidence="2" key="1">
    <citation type="submission" date="2018-02" db="EMBL/GenBank/DDBJ databases">
        <title>Rhizophora mucronata_Transcriptome.</title>
        <authorList>
            <person name="Meera S.P."/>
            <person name="Sreeshan A."/>
            <person name="Augustine A."/>
        </authorList>
    </citation>
    <scope>NUCLEOTIDE SEQUENCE</scope>
    <source>
        <tissue evidence="2">Leaf</tissue>
    </source>
</reference>
<proteinExistence type="predicted"/>
<protein>
    <submittedName>
        <fullName evidence="2">Uncharacterized protein</fullName>
    </submittedName>
</protein>
<dbReference type="AlphaFoldDB" id="A0A2P2IU95"/>
<name>A0A2P2IU95_RHIMU</name>
<keyword evidence="1" id="KW-1133">Transmembrane helix</keyword>
<dbReference type="EMBL" id="GGEC01004291">
    <property type="protein sequence ID" value="MBW84774.1"/>
    <property type="molecule type" value="Transcribed_RNA"/>
</dbReference>
<keyword evidence="1" id="KW-0812">Transmembrane</keyword>
<accession>A0A2P2IU95</accession>
<evidence type="ECO:0000256" key="1">
    <source>
        <dbReference type="SAM" id="Phobius"/>
    </source>
</evidence>